<accession>A0A7J6VWR6</accession>
<organism evidence="1 2">
    <name type="scientific">Thalictrum thalictroides</name>
    <name type="common">Rue-anemone</name>
    <name type="synonym">Anemone thalictroides</name>
    <dbReference type="NCBI Taxonomy" id="46969"/>
    <lineage>
        <taxon>Eukaryota</taxon>
        <taxon>Viridiplantae</taxon>
        <taxon>Streptophyta</taxon>
        <taxon>Embryophyta</taxon>
        <taxon>Tracheophyta</taxon>
        <taxon>Spermatophyta</taxon>
        <taxon>Magnoliopsida</taxon>
        <taxon>Ranunculales</taxon>
        <taxon>Ranunculaceae</taxon>
        <taxon>Thalictroideae</taxon>
        <taxon>Thalictrum</taxon>
    </lineage>
</organism>
<protein>
    <submittedName>
        <fullName evidence="1">Uncharacterized protein</fullName>
    </submittedName>
</protein>
<reference evidence="1 2" key="1">
    <citation type="submission" date="2020-06" db="EMBL/GenBank/DDBJ databases">
        <title>Transcriptomic and genomic resources for Thalictrum thalictroides and T. hernandezii: Facilitating candidate gene discovery in an emerging model plant lineage.</title>
        <authorList>
            <person name="Arias T."/>
            <person name="Riano-Pachon D.M."/>
            <person name="Di Stilio V.S."/>
        </authorList>
    </citation>
    <scope>NUCLEOTIDE SEQUENCE [LARGE SCALE GENOMIC DNA]</scope>
    <source>
        <strain evidence="2">cv. WT478/WT964</strain>
        <tissue evidence="1">Leaves</tissue>
    </source>
</reference>
<dbReference type="AlphaFoldDB" id="A0A7J6VWR6"/>
<name>A0A7J6VWR6_THATH</name>
<dbReference type="EMBL" id="JABWDY010025690">
    <property type="protein sequence ID" value="KAF5189283.1"/>
    <property type="molecule type" value="Genomic_DNA"/>
</dbReference>
<dbReference type="OrthoDB" id="767245at2759"/>
<keyword evidence="2" id="KW-1185">Reference proteome</keyword>
<dbReference type="Proteomes" id="UP000554482">
    <property type="component" value="Unassembled WGS sequence"/>
</dbReference>
<evidence type="ECO:0000313" key="1">
    <source>
        <dbReference type="EMBL" id="KAF5189283.1"/>
    </source>
</evidence>
<proteinExistence type="predicted"/>
<comment type="caution">
    <text evidence="1">The sequence shown here is derived from an EMBL/GenBank/DDBJ whole genome shotgun (WGS) entry which is preliminary data.</text>
</comment>
<gene>
    <name evidence="1" type="ORF">FRX31_021130</name>
</gene>
<evidence type="ECO:0000313" key="2">
    <source>
        <dbReference type="Proteomes" id="UP000554482"/>
    </source>
</evidence>
<sequence length="79" mass="9139">MYIDRGMPLHRILDRDKKFLRMNEDDLYVYRDGTLDPATKTLYSDNSSTIDDSSNNKMYNHRGIISIGSLVSLKDIIVI</sequence>